<comment type="subcellular location">
    <subcellularLocation>
        <location evidence="2">Cell inner membrane</location>
        <topology evidence="2">Multi-pass membrane protein</topology>
    </subcellularLocation>
</comment>
<dbReference type="AlphaFoldDB" id="A0A557QJM8"/>
<dbReference type="CDD" id="cd02205">
    <property type="entry name" value="CBS_pair_SF"/>
    <property type="match status" value="1"/>
</dbReference>
<dbReference type="GO" id="GO:0007234">
    <property type="term" value="P:osmosensory signaling via phosphorelay pathway"/>
    <property type="evidence" value="ECO:0007669"/>
    <property type="project" value="TreeGrafter"/>
</dbReference>
<dbReference type="PANTHER" id="PTHR42878">
    <property type="entry name" value="TWO-COMPONENT HISTIDINE KINASE"/>
    <property type="match status" value="1"/>
</dbReference>
<dbReference type="PANTHER" id="PTHR42878:SF15">
    <property type="entry name" value="BACTERIOPHYTOCHROME"/>
    <property type="match status" value="1"/>
</dbReference>
<dbReference type="SUPFAM" id="SSF47384">
    <property type="entry name" value="Homodimeric domain of signal transducing histidine kinase"/>
    <property type="match status" value="1"/>
</dbReference>
<dbReference type="Pfam" id="PF00512">
    <property type="entry name" value="HisKA"/>
    <property type="match status" value="1"/>
</dbReference>
<evidence type="ECO:0000256" key="4">
    <source>
        <dbReference type="ARBA" id="ARBA00022553"/>
    </source>
</evidence>
<dbReference type="Pfam" id="PF13426">
    <property type="entry name" value="PAS_9"/>
    <property type="match status" value="1"/>
</dbReference>
<evidence type="ECO:0000259" key="9">
    <source>
        <dbReference type="PROSITE" id="PS50109"/>
    </source>
</evidence>
<dbReference type="SUPFAM" id="SSF54631">
    <property type="entry name" value="CBS-domain pair"/>
    <property type="match status" value="2"/>
</dbReference>
<accession>A0A557QJM8</accession>
<comment type="caution">
    <text evidence="12">The sequence shown here is derived from an EMBL/GenBank/DDBJ whole genome shotgun (WGS) entry which is preliminary data.</text>
</comment>
<dbReference type="InterPro" id="IPR000644">
    <property type="entry name" value="CBS_dom"/>
</dbReference>
<evidence type="ECO:0000259" key="11">
    <source>
        <dbReference type="PROSITE" id="PS51371"/>
    </source>
</evidence>
<dbReference type="RefSeq" id="WP_144310358.1">
    <property type="nucleotide sequence ID" value="NZ_VMNK01000015.1"/>
</dbReference>
<evidence type="ECO:0000259" key="10">
    <source>
        <dbReference type="PROSITE" id="PS50112"/>
    </source>
</evidence>
<dbReference type="InterPro" id="IPR035965">
    <property type="entry name" value="PAS-like_dom_sf"/>
</dbReference>
<dbReference type="InterPro" id="IPR050351">
    <property type="entry name" value="BphY/WalK/GraS-like"/>
</dbReference>
<dbReference type="Gene3D" id="3.30.450.20">
    <property type="entry name" value="PAS domain"/>
    <property type="match status" value="3"/>
</dbReference>
<dbReference type="InterPro" id="IPR005467">
    <property type="entry name" value="His_kinase_dom"/>
</dbReference>
<dbReference type="SUPFAM" id="SSF55874">
    <property type="entry name" value="ATPase domain of HSP90 chaperone/DNA topoisomerase II/histidine kinase"/>
    <property type="match status" value="1"/>
</dbReference>
<dbReference type="InterPro" id="IPR003594">
    <property type="entry name" value="HATPase_dom"/>
</dbReference>
<dbReference type="InterPro" id="IPR013656">
    <property type="entry name" value="PAS_4"/>
</dbReference>
<dbReference type="GO" id="GO:0000156">
    <property type="term" value="F:phosphorelay response regulator activity"/>
    <property type="evidence" value="ECO:0007669"/>
    <property type="project" value="TreeGrafter"/>
</dbReference>
<keyword evidence="4" id="KW-0597">Phosphoprotein</keyword>
<evidence type="ECO:0000256" key="3">
    <source>
        <dbReference type="ARBA" id="ARBA00012438"/>
    </source>
</evidence>
<dbReference type="Pfam" id="PF02518">
    <property type="entry name" value="HATPase_c"/>
    <property type="match status" value="1"/>
</dbReference>
<keyword evidence="13" id="KW-1185">Reference proteome</keyword>
<feature type="domain" description="Histidine kinase" evidence="9">
    <location>
        <begin position="816"/>
        <end position="1028"/>
    </location>
</feature>
<comment type="catalytic activity">
    <reaction evidence="1">
        <text>ATP + protein L-histidine = ADP + protein N-phospho-L-histidine.</text>
        <dbReference type="EC" id="2.7.13.3"/>
    </reaction>
</comment>
<dbReference type="NCBIfam" id="TIGR00229">
    <property type="entry name" value="sensory_box"/>
    <property type="match status" value="2"/>
</dbReference>
<dbReference type="SMART" id="SM00387">
    <property type="entry name" value="HATPase_c"/>
    <property type="match status" value="1"/>
</dbReference>
<dbReference type="InterPro" id="IPR036890">
    <property type="entry name" value="HATPase_C_sf"/>
</dbReference>
<keyword evidence="7" id="KW-0472">Membrane</keyword>
<keyword evidence="6" id="KW-0418">Kinase</keyword>
<evidence type="ECO:0000256" key="2">
    <source>
        <dbReference type="ARBA" id="ARBA00004429"/>
    </source>
</evidence>
<dbReference type="Gene3D" id="1.10.287.130">
    <property type="match status" value="1"/>
</dbReference>
<dbReference type="EC" id="2.7.13.3" evidence="3"/>
<feature type="domain" description="CBS" evidence="11">
    <location>
        <begin position="152"/>
        <end position="208"/>
    </location>
</feature>
<dbReference type="EMBL" id="VMNK01000015">
    <property type="protein sequence ID" value="TVO53110.1"/>
    <property type="molecule type" value="Genomic_DNA"/>
</dbReference>
<dbReference type="SUPFAM" id="SSF55785">
    <property type="entry name" value="PYP-like sensor domain (PAS domain)"/>
    <property type="match status" value="3"/>
</dbReference>
<dbReference type="InterPro" id="IPR036097">
    <property type="entry name" value="HisK_dim/P_sf"/>
</dbReference>
<evidence type="ECO:0000256" key="5">
    <source>
        <dbReference type="ARBA" id="ARBA00022679"/>
    </source>
</evidence>
<dbReference type="SMART" id="SM00388">
    <property type="entry name" value="HisKA"/>
    <property type="match status" value="1"/>
</dbReference>
<dbReference type="PRINTS" id="PR00344">
    <property type="entry name" value="BCTRLSENSOR"/>
</dbReference>
<evidence type="ECO:0000256" key="7">
    <source>
        <dbReference type="ARBA" id="ARBA00023136"/>
    </source>
</evidence>
<dbReference type="Gene3D" id="3.10.580.10">
    <property type="entry name" value="CBS-domain"/>
    <property type="match status" value="2"/>
</dbReference>
<feature type="domain" description="PAS" evidence="10">
    <location>
        <begin position="529"/>
        <end position="575"/>
    </location>
</feature>
<gene>
    <name evidence="12" type="ORF">FHP91_15010</name>
</gene>
<dbReference type="PROSITE" id="PS51371">
    <property type="entry name" value="CBS"/>
    <property type="match status" value="2"/>
</dbReference>
<evidence type="ECO:0000313" key="12">
    <source>
        <dbReference type="EMBL" id="TVO53110.1"/>
    </source>
</evidence>
<evidence type="ECO:0000313" key="13">
    <source>
        <dbReference type="Proteomes" id="UP000319502"/>
    </source>
</evidence>
<dbReference type="OrthoDB" id="9808408at2"/>
<name>A0A557QJM8_9RHOO</name>
<feature type="domain" description="CBS" evidence="11">
    <location>
        <begin position="217"/>
        <end position="273"/>
    </location>
</feature>
<evidence type="ECO:0000256" key="6">
    <source>
        <dbReference type="ARBA" id="ARBA00022777"/>
    </source>
</evidence>
<dbReference type="GO" id="GO:0005886">
    <property type="term" value="C:plasma membrane"/>
    <property type="evidence" value="ECO:0007669"/>
    <property type="project" value="UniProtKB-SubCell"/>
</dbReference>
<dbReference type="PROSITE" id="PS50112">
    <property type="entry name" value="PAS"/>
    <property type="match status" value="1"/>
</dbReference>
<dbReference type="Pfam" id="PF00571">
    <property type="entry name" value="CBS"/>
    <property type="match status" value="3"/>
</dbReference>
<dbReference type="Pfam" id="PF08448">
    <property type="entry name" value="PAS_4"/>
    <property type="match status" value="1"/>
</dbReference>
<evidence type="ECO:0000256" key="1">
    <source>
        <dbReference type="ARBA" id="ARBA00000085"/>
    </source>
</evidence>
<evidence type="ECO:0000256" key="8">
    <source>
        <dbReference type="PROSITE-ProRule" id="PRU00703"/>
    </source>
</evidence>
<dbReference type="InterPro" id="IPR004358">
    <property type="entry name" value="Sig_transdc_His_kin-like_C"/>
</dbReference>
<dbReference type="PROSITE" id="PS50109">
    <property type="entry name" value="HIS_KIN"/>
    <property type="match status" value="1"/>
</dbReference>
<dbReference type="SMART" id="SM00116">
    <property type="entry name" value="CBS"/>
    <property type="match status" value="4"/>
</dbReference>
<dbReference type="Proteomes" id="UP000319502">
    <property type="component" value="Unassembled WGS sequence"/>
</dbReference>
<keyword evidence="8" id="KW-0129">CBS domain</keyword>
<proteinExistence type="predicted"/>
<keyword evidence="5" id="KW-0808">Transferase</keyword>
<dbReference type="InterPro" id="IPR000014">
    <property type="entry name" value="PAS"/>
</dbReference>
<sequence length="1028" mass="113358">MSASRRIGHSPFTTSSAAELALPITALAADTPLSAALANLASSASHAVLAERHGEIIGILTERSALALGLELTSRNQPTEPRLADVCQHPVLWAKADENYVDVYERMLRHGMRHAIVRGTDGEMIGLLSESAILGRMGIEHFAHLDAIDQVMTPRLTTVTPGTSVHDCADLMRKEHIGCVVVASDADMPLGILTTRDITRLLVKRDALHTVQVAEVMTSPVIQLTADRPVFEAARLMSSHGIRHVIITRGDELCGVVSEHDIVRCLEHRYVDVLRRVIHCQADELEAHRQVHAHNNVLDQLLSRSQALGLCLVEADGQVDFINAAARALLQLAPAQPAGRLDDALQHATEEARAAIAALIHTTPPAAPVSIPLGERQLMVQAQPFATHAQSGALSQLLILIDESVAKEAGELLGFSRHAFGTMALPMMWADTEGTISLSNAAFKRLAGCEGADTTLSVDQLFDPADTLRTLPDDSDALRLQCQLIRADGQKIPVELFFNKMHFLGKHYLGGFIIDLTVQDAIEQALHESEQRLDTLLATSPDFIAVKDAAGRWQIANSAGLHMYGLNQTDWKGKTNSQLAAHAGGPMQDILSRCNNTDKLAWSRRESIRYIEEIPHTDAPGLRSLDMIKTPILDTHQQPKALMVIGRDITERMRAESSRRESDERLHGALSGMDDLMLITNCEGQIQDHYPKPAPQRFQFPSPELTGLNVSTILPSEALAHFDAAHEKLRSGLGIQQFDYSVEVGEQTHWFNVRVSRHRLANGGQNGMTLMIRDITASRKTAEQLDRLKATMEDHVDARTGELKNALDELESFSYSLSHDLRAPLRAIDGFGRLLGQNLAGQLNEVNREYLERIQSAVDRMGGLIDDMLDLARLSRKPVERQPVDISQMARRVFTDLSERDPERAVTWDIAGDLRANADPILMQSVLDNLLSNAWKFSRRVDAAHIKVFSEQRDGQHWFVVEDNGAGFDMAYADKLFKPFQRLHSPRDFDGTGVGLATVQRIVTRHGGRIEAQSGEKPGATFRFCLGE</sequence>
<dbReference type="GO" id="GO:0000155">
    <property type="term" value="F:phosphorelay sensor kinase activity"/>
    <property type="evidence" value="ECO:0007669"/>
    <property type="project" value="InterPro"/>
</dbReference>
<dbReference type="SMART" id="SM00091">
    <property type="entry name" value="PAS"/>
    <property type="match status" value="4"/>
</dbReference>
<dbReference type="GO" id="GO:0030295">
    <property type="term" value="F:protein kinase activator activity"/>
    <property type="evidence" value="ECO:0007669"/>
    <property type="project" value="TreeGrafter"/>
</dbReference>
<dbReference type="CDD" id="cd00082">
    <property type="entry name" value="HisKA"/>
    <property type="match status" value="1"/>
</dbReference>
<dbReference type="FunFam" id="3.30.565.10:FF:000006">
    <property type="entry name" value="Sensor histidine kinase WalK"/>
    <property type="match status" value="1"/>
</dbReference>
<dbReference type="InterPro" id="IPR003661">
    <property type="entry name" value="HisK_dim/P_dom"/>
</dbReference>
<organism evidence="12 13">
    <name type="scientific">Denitromonas halophila</name>
    <dbReference type="NCBI Taxonomy" id="1629404"/>
    <lineage>
        <taxon>Bacteria</taxon>
        <taxon>Pseudomonadati</taxon>
        <taxon>Pseudomonadota</taxon>
        <taxon>Betaproteobacteria</taxon>
        <taxon>Rhodocyclales</taxon>
        <taxon>Zoogloeaceae</taxon>
        <taxon>Denitromonas</taxon>
    </lineage>
</organism>
<reference evidence="12 13" key="1">
    <citation type="submission" date="2019-07" db="EMBL/GenBank/DDBJ databases">
        <title>The pathways for chlorine oxyanion respiration interact through the shared metabolite chlorate.</title>
        <authorList>
            <person name="Barnum T.P."/>
            <person name="Cheng Y."/>
            <person name="Hill K.A."/>
            <person name="Lucas L.N."/>
            <person name="Carlson H.K."/>
            <person name="Coates J.D."/>
        </authorList>
    </citation>
    <scope>NUCLEOTIDE SEQUENCE [LARGE SCALE GENOMIC DNA]</scope>
    <source>
        <strain evidence="12 13">SFB-3</strain>
    </source>
</reference>
<dbReference type="InterPro" id="IPR046342">
    <property type="entry name" value="CBS_dom_sf"/>
</dbReference>
<protein>
    <recommendedName>
        <fullName evidence="3">histidine kinase</fullName>
        <ecNumber evidence="3">2.7.13.3</ecNumber>
    </recommendedName>
</protein>
<dbReference type="Gene3D" id="3.30.565.10">
    <property type="entry name" value="Histidine kinase-like ATPase, C-terminal domain"/>
    <property type="match status" value="1"/>
</dbReference>